<feature type="transmembrane region" description="Helical" evidence="2">
    <location>
        <begin position="190"/>
        <end position="213"/>
    </location>
</feature>
<feature type="compositionally biased region" description="Low complexity" evidence="1">
    <location>
        <begin position="462"/>
        <end position="471"/>
    </location>
</feature>
<dbReference type="EMBL" id="JBHUOP010000002">
    <property type="protein sequence ID" value="MFD2839718.1"/>
    <property type="molecule type" value="Genomic_DNA"/>
</dbReference>
<feature type="compositionally biased region" description="Polar residues" evidence="1">
    <location>
        <begin position="389"/>
        <end position="403"/>
    </location>
</feature>
<proteinExistence type="predicted"/>
<comment type="caution">
    <text evidence="3">The sequence shown here is derived from an EMBL/GenBank/DDBJ whole genome shotgun (WGS) entry which is preliminary data.</text>
</comment>
<reference evidence="4" key="1">
    <citation type="journal article" date="2019" name="Int. J. Syst. Evol. Microbiol.">
        <title>The Global Catalogue of Microorganisms (GCM) 10K type strain sequencing project: providing services to taxonomists for standard genome sequencing and annotation.</title>
        <authorList>
            <consortium name="The Broad Institute Genomics Platform"/>
            <consortium name="The Broad Institute Genome Sequencing Center for Infectious Disease"/>
            <person name="Wu L."/>
            <person name="Ma J."/>
        </authorList>
    </citation>
    <scope>NUCLEOTIDE SEQUENCE [LARGE SCALE GENOMIC DNA]</scope>
    <source>
        <strain evidence="4">KCTC 33576</strain>
    </source>
</reference>
<dbReference type="RefSeq" id="WP_377465261.1">
    <property type="nucleotide sequence ID" value="NZ_JBHUOP010000002.1"/>
</dbReference>
<accession>A0ABW5XCV0</accession>
<evidence type="ECO:0000313" key="3">
    <source>
        <dbReference type="EMBL" id="MFD2839718.1"/>
    </source>
</evidence>
<keyword evidence="2" id="KW-0812">Transmembrane</keyword>
<feature type="compositionally biased region" description="Polar residues" evidence="1">
    <location>
        <begin position="440"/>
        <end position="455"/>
    </location>
</feature>
<feature type="compositionally biased region" description="Acidic residues" evidence="1">
    <location>
        <begin position="115"/>
        <end position="126"/>
    </location>
</feature>
<feature type="compositionally biased region" description="Low complexity" evidence="1">
    <location>
        <begin position="532"/>
        <end position="546"/>
    </location>
</feature>
<protein>
    <submittedName>
        <fullName evidence="3">Uncharacterized protein</fullName>
    </submittedName>
</protein>
<feature type="region of interest" description="Disordered" evidence="1">
    <location>
        <begin position="582"/>
        <end position="609"/>
    </location>
</feature>
<evidence type="ECO:0000256" key="2">
    <source>
        <dbReference type="SAM" id="Phobius"/>
    </source>
</evidence>
<gene>
    <name evidence="3" type="ORF">ACFSYH_03940</name>
</gene>
<evidence type="ECO:0000313" key="4">
    <source>
        <dbReference type="Proteomes" id="UP001597391"/>
    </source>
</evidence>
<feature type="compositionally biased region" description="Low complexity" evidence="1">
    <location>
        <begin position="272"/>
        <end position="296"/>
    </location>
</feature>
<feature type="region of interest" description="Disordered" evidence="1">
    <location>
        <begin position="97"/>
        <end position="139"/>
    </location>
</feature>
<sequence>MVVAGGIASATLFKPDSQVSLTTGPMADSPYVVVHAPVLALVDNNVTINATAPGDSEMALILGRTVDVEGWLAGHDHYAVTGLTDWETLTAQKIAAGETPLDTDETPEDSNTTSPDEDADATDESDAERPNSLEQTQSDMWISYASGSGTQTITLENIDDNVSLLAVSTSADSGAPTIQAQWTRDVTAPLLVPAIVAGVVISLLGVALLLVTLRRGPKRKERSSLTDTAEEATEAVAGAWTGTSVSAPQPVGTATAVNTTFAPASPVPPIKPLASASSGGRASNAEESSESAPSVASAATVARVLAAEPDLNTGELQKLGLTRRQLREMHQAQAARNSSPTTLPAPNPAAAAQANNATGAQPAAPQSRATASNWRAAWGVGATGEPSAPTEQEQNVNPVQPQTAIEHRSPSYANSGPAVDRATGHAQRNLSYPSPGANPGQDSQAALNPAQQRTESAYPRGATVNNNAAVTPASPQRQGVAPQLVDRSAGAQEPKPPVPPVVGTERDVRQPASWWGGEEGTDTPTRRPRHGSAPSAQTTASSHSAAEVFSARSAASSNAPTAHRSEAPATRRALYSSYRAEAERLSAEEDWPVPAPNRENEARPTEGEK</sequence>
<keyword evidence="2" id="KW-1133">Transmembrane helix</keyword>
<name>A0ABW5XCV0_9MICO</name>
<dbReference type="Proteomes" id="UP001597391">
    <property type="component" value="Unassembled WGS sequence"/>
</dbReference>
<keyword evidence="2" id="KW-0472">Membrane</keyword>
<evidence type="ECO:0000256" key="1">
    <source>
        <dbReference type="SAM" id="MobiDB-lite"/>
    </source>
</evidence>
<feature type="region of interest" description="Disordered" evidence="1">
    <location>
        <begin position="328"/>
        <end position="570"/>
    </location>
</feature>
<keyword evidence="4" id="KW-1185">Reference proteome</keyword>
<organism evidence="3 4">
    <name type="scientific">Populibacterium corticicola</name>
    <dbReference type="NCBI Taxonomy" id="1812826"/>
    <lineage>
        <taxon>Bacteria</taxon>
        <taxon>Bacillati</taxon>
        <taxon>Actinomycetota</taxon>
        <taxon>Actinomycetes</taxon>
        <taxon>Micrococcales</taxon>
        <taxon>Jonesiaceae</taxon>
        <taxon>Populibacterium</taxon>
    </lineage>
</organism>
<feature type="compositionally biased region" description="Basic and acidic residues" evidence="1">
    <location>
        <begin position="598"/>
        <end position="609"/>
    </location>
</feature>
<feature type="compositionally biased region" description="Low complexity" evidence="1">
    <location>
        <begin position="340"/>
        <end position="366"/>
    </location>
</feature>
<feature type="region of interest" description="Disordered" evidence="1">
    <location>
        <begin position="260"/>
        <end position="296"/>
    </location>
</feature>